<evidence type="ECO:0000259" key="2">
    <source>
        <dbReference type="Pfam" id="PF07110"/>
    </source>
</evidence>
<comment type="similarity">
    <text evidence="1">Belongs to the tpcK family.</text>
</comment>
<proteinExistence type="inferred from homology"/>
<evidence type="ECO:0000313" key="3">
    <source>
        <dbReference type="EMBL" id="KAJ5315401.1"/>
    </source>
</evidence>
<accession>A0A9W9L704</accession>
<dbReference type="EMBL" id="JAPZBO010000005">
    <property type="protein sequence ID" value="KAJ5315401.1"/>
    <property type="molecule type" value="Genomic_DNA"/>
</dbReference>
<organism evidence="3 4">
    <name type="scientific">Penicillium atrosanguineum</name>
    <dbReference type="NCBI Taxonomy" id="1132637"/>
    <lineage>
        <taxon>Eukaryota</taxon>
        <taxon>Fungi</taxon>
        <taxon>Dikarya</taxon>
        <taxon>Ascomycota</taxon>
        <taxon>Pezizomycotina</taxon>
        <taxon>Eurotiomycetes</taxon>
        <taxon>Eurotiomycetidae</taxon>
        <taxon>Eurotiales</taxon>
        <taxon>Aspergillaceae</taxon>
        <taxon>Penicillium</taxon>
    </lineage>
</organism>
<evidence type="ECO:0000256" key="1">
    <source>
        <dbReference type="ARBA" id="ARBA00005986"/>
    </source>
</evidence>
<dbReference type="Gene3D" id="3.30.70.100">
    <property type="match status" value="1"/>
</dbReference>
<evidence type="ECO:0000313" key="4">
    <source>
        <dbReference type="Proteomes" id="UP001147746"/>
    </source>
</evidence>
<dbReference type="OrthoDB" id="4892971at2759"/>
<dbReference type="PANTHER" id="PTHR40260:SF2">
    <property type="entry name" value="BLR8190 PROTEIN"/>
    <property type="match status" value="1"/>
</dbReference>
<feature type="domain" description="EthD" evidence="2">
    <location>
        <begin position="19"/>
        <end position="93"/>
    </location>
</feature>
<dbReference type="NCBIfam" id="TIGR02118">
    <property type="entry name" value="EthD family reductase"/>
    <property type="match status" value="1"/>
</dbReference>
<reference evidence="3" key="1">
    <citation type="submission" date="2022-12" db="EMBL/GenBank/DDBJ databases">
        <authorList>
            <person name="Petersen C."/>
        </authorList>
    </citation>
    <scope>NUCLEOTIDE SEQUENCE</scope>
    <source>
        <strain evidence="3">IBT 21472</strain>
    </source>
</reference>
<dbReference type="AlphaFoldDB" id="A0A9W9L704"/>
<dbReference type="SUPFAM" id="SSF54909">
    <property type="entry name" value="Dimeric alpha+beta barrel"/>
    <property type="match status" value="1"/>
</dbReference>
<protein>
    <recommendedName>
        <fullName evidence="2">EthD domain-containing protein</fullName>
    </recommendedName>
</protein>
<dbReference type="PANTHER" id="PTHR40260">
    <property type="entry name" value="BLR8190 PROTEIN"/>
    <property type="match status" value="1"/>
</dbReference>
<dbReference type="Pfam" id="PF07110">
    <property type="entry name" value="EthD"/>
    <property type="match status" value="1"/>
</dbReference>
<reference evidence="3" key="2">
    <citation type="journal article" date="2023" name="IMA Fungus">
        <title>Comparative genomic study of the Penicillium genus elucidates a diverse pangenome and 15 lateral gene transfer events.</title>
        <authorList>
            <person name="Petersen C."/>
            <person name="Sorensen T."/>
            <person name="Nielsen M.R."/>
            <person name="Sondergaard T.E."/>
            <person name="Sorensen J.L."/>
            <person name="Fitzpatrick D.A."/>
            <person name="Frisvad J.C."/>
            <person name="Nielsen K.L."/>
        </authorList>
    </citation>
    <scope>NUCLEOTIDE SEQUENCE</scope>
    <source>
        <strain evidence="3">IBT 21472</strain>
    </source>
</reference>
<sequence length="104" mass="11817">MVYHAAVMYPNEADIRFDRDYYMKTHMPLVDSIWKKHGLTSWHVVEYTKSLDGSPSKYLIAGKLLWESEEALQNALKDPEAAKVFADIPNFTNVQPITMAGVGL</sequence>
<gene>
    <name evidence="3" type="ORF">N7476_005708</name>
</gene>
<dbReference type="Proteomes" id="UP001147746">
    <property type="component" value="Unassembled WGS sequence"/>
</dbReference>
<dbReference type="GO" id="GO:0016491">
    <property type="term" value="F:oxidoreductase activity"/>
    <property type="evidence" value="ECO:0007669"/>
    <property type="project" value="InterPro"/>
</dbReference>
<dbReference type="InterPro" id="IPR011008">
    <property type="entry name" value="Dimeric_a/b-barrel"/>
</dbReference>
<keyword evidence="4" id="KW-1185">Reference proteome</keyword>
<name>A0A9W9L704_9EURO</name>
<dbReference type="InterPro" id="IPR009799">
    <property type="entry name" value="EthD_dom"/>
</dbReference>
<comment type="caution">
    <text evidence="3">The sequence shown here is derived from an EMBL/GenBank/DDBJ whole genome shotgun (WGS) entry which is preliminary data.</text>
</comment>